<evidence type="ECO:0000313" key="2">
    <source>
        <dbReference type="EMBL" id="KYQ92113.1"/>
    </source>
</evidence>
<dbReference type="Proteomes" id="UP000076078">
    <property type="component" value="Unassembled WGS sequence"/>
</dbReference>
<gene>
    <name evidence="2" type="ORF">DLAC_06953</name>
</gene>
<dbReference type="FunCoup" id="A0A151ZDT0">
    <property type="interactions" value="170"/>
</dbReference>
<feature type="repeat" description="WD" evidence="1">
    <location>
        <begin position="471"/>
        <end position="513"/>
    </location>
</feature>
<keyword evidence="1" id="KW-0853">WD repeat</keyword>
<dbReference type="GO" id="GO:0071493">
    <property type="term" value="P:cellular response to UV-B"/>
    <property type="evidence" value="ECO:0007669"/>
    <property type="project" value="InterPro"/>
</dbReference>
<reference evidence="2 3" key="1">
    <citation type="submission" date="2015-12" db="EMBL/GenBank/DDBJ databases">
        <title>Dictyostelia acquired genes for synthesis and detection of signals that induce cell-type specialization by lateral gene transfer from prokaryotes.</title>
        <authorList>
            <person name="Gloeckner G."/>
            <person name="Schaap P."/>
        </authorList>
    </citation>
    <scope>NUCLEOTIDE SEQUENCE [LARGE SCALE GENOMIC DNA]</scope>
    <source>
        <strain evidence="2 3">TK</strain>
    </source>
</reference>
<evidence type="ECO:0000256" key="1">
    <source>
        <dbReference type="PROSITE-ProRule" id="PRU00221"/>
    </source>
</evidence>
<dbReference type="SUPFAM" id="SSF52058">
    <property type="entry name" value="L domain-like"/>
    <property type="match status" value="1"/>
</dbReference>
<dbReference type="InterPro" id="IPR046377">
    <property type="entry name" value="DHU1"/>
</dbReference>
<dbReference type="PROSITE" id="PS50294">
    <property type="entry name" value="WD_REPEATS_REGION"/>
    <property type="match status" value="1"/>
</dbReference>
<proteinExistence type="predicted"/>
<dbReference type="OMA" id="CDNINHQ"/>
<dbReference type="PROSITE" id="PS50082">
    <property type="entry name" value="WD_REPEATS_2"/>
    <property type="match status" value="1"/>
</dbReference>
<dbReference type="AlphaFoldDB" id="A0A151ZDT0"/>
<keyword evidence="3" id="KW-1185">Reference proteome</keyword>
<dbReference type="Gene3D" id="3.80.10.10">
    <property type="entry name" value="Ribonuclease Inhibitor"/>
    <property type="match status" value="1"/>
</dbReference>
<dbReference type="Gene3D" id="2.130.10.10">
    <property type="entry name" value="YVTN repeat-like/Quinoprotein amine dehydrogenase"/>
    <property type="match status" value="1"/>
</dbReference>
<accession>A0A151ZDT0</accession>
<dbReference type="EMBL" id="LODT01000031">
    <property type="protein sequence ID" value="KYQ92113.1"/>
    <property type="molecule type" value="Genomic_DNA"/>
</dbReference>
<comment type="caution">
    <text evidence="2">The sequence shown here is derived from an EMBL/GenBank/DDBJ whole genome shotgun (WGS) entry which is preliminary data.</text>
</comment>
<sequence>MHYQKLSSSNEEITRQFNYHCEPLSEDTNNNTAIVNNNNNSYDNKNDPKITISFVIVNSNNNSNNLEKILKDKQNQTTAHIVYRDYRSVSLLRYIKLPKFKNLKEISLIQFGIVDINSLSTMLPFHQITYLDLSNNLIEKVTAFKKFEMLEYLILDHNNITSLNDGELDNHVFRDLKRLKVLSMCYNYLLYMYSITDELKQCTSLKHLYLKNNPYSLVQVIADQINGPPVIDEYPIDGDPNRRNHKDNQNSLFYTPSYRSFFSCTLTQLLTLDGVWIDREKELLDANFVLPHQHPPKYEKRQEFLNELINRELYRNNNRKVIENIWHNYGEIISEPPVIKKLDNIINRPRQLEYSPFEQGVVILGSSDGLVKLYNFNTQQTMYESHIGHNFQAVLGIAWMTASKVFVGNSDGTINLIDYSPEKTSSREFANFQKLTSLHCNSDLTTLGVCGNSLHLNLIDTTTGQTSAIIKDAHTKYINVIKFAHRSPSVFVSTSFDGTVKVWDLRSSHTTPNYTIKTGTEINVLSVFSKDDKYVLSSSIDNQVTQYHTVDGSIHLQLPIKKTYAYYNFTRSYYTCSENIIVGSCQETVMRIYNSSTGKLVRDVELPPSFFFSNRPGIQSLRGDPFNSNSFLILPTDLSNLIHIKWSNIFE</sequence>
<protein>
    <submittedName>
        <fullName evidence="2">Uncharacterized protein</fullName>
    </submittedName>
</protein>
<dbReference type="InParanoid" id="A0A151ZDT0"/>
<dbReference type="GO" id="GO:0080008">
    <property type="term" value="C:Cul4-RING E3 ubiquitin ligase complex"/>
    <property type="evidence" value="ECO:0007669"/>
    <property type="project" value="InterPro"/>
</dbReference>
<name>A0A151ZDT0_TIELA</name>
<organism evidence="2 3">
    <name type="scientific">Tieghemostelium lacteum</name>
    <name type="common">Slime mold</name>
    <name type="synonym">Dictyostelium lacteum</name>
    <dbReference type="NCBI Taxonomy" id="361077"/>
    <lineage>
        <taxon>Eukaryota</taxon>
        <taxon>Amoebozoa</taxon>
        <taxon>Evosea</taxon>
        <taxon>Eumycetozoa</taxon>
        <taxon>Dictyostelia</taxon>
        <taxon>Dictyosteliales</taxon>
        <taxon>Raperosteliaceae</taxon>
        <taxon>Tieghemostelium</taxon>
    </lineage>
</organism>
<evidence type="ECO:0000313" key="3">
    <source>
        <dbReference type="Proteomes" id="UP000076078"/>
    </source>
</evidence>
<dbReference type="InterPro" id="IPR015943">
    <property type="entry name" value="WD40/YVTN_repeat-like_dom_sf"/>
</dbReference>
<dbReference type="SUPFAM" id="SSF50978">
    <property type="entry name" value="WD40 repeat-like"/>
    <property type="match status" value="1"/>
</dbReference>
<dbReference type="InterPro" id="IPR036322">
    <property type="entry name" value="WD40_repeat_dom_sf"/>
</dbReference>
<dbReference type="OrthoDB" id="21217at2759"/>
<dbReference type="InterPro" id="IPR001611">
    <property type="entry name" value="Leu-rich_rpt"/>
</dbReference>
<dbReference type="PROSITE" id="PS51450">
    <property type="entry name" value="LRR"/>
    <property type="match status" value="1"/>
</dbReference>
<dbReference type="PANTHER" id="PTHR47201:SF1">
    <property type="entry name" value="PROTEIN DWD HYPERSENSITIVE TO UV-B 1"/>
    <property type="match status" value="1"/>
</dbReference>
<dbReference type="InterPro" id="IPR032675">
    <property type="entry name" value="LRR_dom_sf"/>
</dbReference>
<dbReference type="Pfam" id="PF00400">
    <property type="entry name" value="WD40"/>
    <property type="match status" value="1"/>
</dbReference>
<dbReference type="STRING" id="361077.A0A151ZDT0"/>
<dbReference type="InterPro" id="IPR001680">
    <property type="entry name" value="WD40_rpt"/>
</dbReference>
<dbReference type="PANTHER" id="PTHR47201">
    <property type="entry name" value="BNAC09G30780D PROTEIN"/>
    <property type="match status" value="1"/>
</dbReference>
<dbReference type="SMART" id="SM00320">
    <property type="entry name" value="WD40"/>
    <property type="match status" value="5"/>
</dbReference>